<reference evidence="2 3" key="1">
    <citation type="journal article" date="2022" name="BMC Genomics">
        <title>Comparative genome analysis of mycobacteria focusing on tRNA and non-coding RNA.</title>
        <authorList>
            <person name="Behra P.R.K."/>
            <person name="Pettersson B.M.F."/>
            <person name="Ramesh M."/>
            <person name="Das S."/>
            <person name="Dasgupta S."/>
            <person name="Kirsebom L.A."/>
        </authorList>
    </citation>
    <scope>NUCLEOTIDE SEQUENCE [LARGE SCALE GENOMIC DNA]</scope>
    <source>
        <strain evidence="2 3">DSM 44078</strain>
    </source>
</reference>
<feature type="domain" description="TNT" evidence="1">
    <location>
        <begin position="87"/>
        <end position="182"/>
    </location>
</feature>
<gene>
    <name evidence="2" type="ORF">H7J73_03965</name>
</gene>
<evidence type="ECO:0000313" key="2">
    <source>
        <dbReference type="EMBL" id="MCV7225190.1"/>
    </source>
</evidence>
<dbReference type="EMBL" id="JACKTY010000012">
    <property type="protein sequence ID" value="MCV7225190.1"/>
    <property type="molecule type" value="Genomic_DNA"/>
</dbReference>
<sequence>MQCADTSCNITIFGGEGGAGGTGGLIFGQGGAVGAAPLPIGSLQFVGYDPTYNNQIKPNGDGLTYPDDNNPSKPYAIPGTVVSGVVLPAGTSVGRFGYPGGSYLAPSGTYFAQLSLPPSSAVAPYFSYVVADPTRLPVGYSIEQSQVAPWFGQPGGGVQYRIIGPDGKDASVQALLDSGYLVAT</sequence>
<proteinExistence type="predicted"/>
<dbReference type="Pfam" id="PF14021">
    <property type="entry name" value="TNT"/>
    <property type="match status" value="1"/>
</dbReference>
<dbReference type="Proteomes" id="UP001526201">
    <property type="component" value="Unassembled WGS sequence"/>
</dbReference>
<evidence type="ECO:0000259" key="1">
    <source>
        <dbReference type="Pfam" id="PF14021"/>
    </source>
</evidence>
<accession>A0ABT3C6S9</accession>
<name>A0ABT3C6S9_9MYCO</name>
<protein>
    <submittedName>
        <fullName evidence="2">TNT domain-containing protein</fullName>
    </submittedName>
</protein>
<evidence type="ECO:0000313" key="3">
    <source>
        <dbReference type="Proteomes" id="UP001526201"/>
    </source>
</evidence>
<keyword evidence="3" id="KW-1185">Reference proteome</keyword>
<comment type="caution">
    <text evidence="2">The sequence shown here is derived from an EMBL/GenBank/DDBJ whole genome shotgun (WGS) entry which is preliminary data.</text>
</comment>
<organism evidence="2 3">
    <name type="scientific">Mycolicibacterium komossense</name>
    <dbReference type="NCBI Taxonomy" id="1779"/>
    <lineage>
        <taxon>Bacteria</taxon>
        <taxon>Bacillati</taxon>
        <taxon>Actinomycetota</taxon>
        <taxon>Actinomycetes</taxon>
        <taxon>Mycobacteriales</taxon>
        <taxon>Mycobacteriaceae</taxon>
        <taxon>Mycolicibacterium</taxon>
    </lineage>
</organism>
<dbReference type="InterPro" id="IPR025331">
    <property type="entry name" value="TNT"/>
</dbReference>